<dbReference type="Gene3D" id="3.40.50.2300">
    <property type="match status" value="1"/>
</dbReference>
<evidence type="ECO:0000256" key="3">
    <source>
        <dbReference type="ARBA" id="ARBA00023125"/>
    </source>
</evidence>
<keyword evidence="2" id="KW-0805">Transcription regulation</keyword>
<dbReference type="PROSITE" id="PS50043">
    <property type="entry name" value="HTH_LUXR_2"/>
    <property type="match status" value="1"/>
</dbReference>
<feature type="domain" description="Response regulatory" evidence="7">
    <location>
        <begin position="14"/>
        <end position="130"/>
    </location>
</feature>
<dbReference type="PROSITE" id="PS50110">
    <property type="entry name" value="RESPONSE_REGULATORY"/>
    <property type="match status" value="1"/>
</dbReference>
<evidence type="ECO:0000256" key="4">
    <source>
        <dbReference type="ARBA" id="ARBA00023163"/>
    </source>
</evidence>
<feature type="domain" description="HTH luxR-type" evidence="6">
    <location>
        <begin position="154"/>
        <end position="219"/>
    </location>
</feature>
<dbReference type="PRINTS" id="PR00038">
    <property type="entry name" value="HTHLUXR"/>
</dbReference>
<evidence type="ECO:0000313" key="8">
    <source>
        <dbReference type="EMBL" id="BDA63331.1"/>
    </source>
</evidence>
<dbReference type="CDD" id="cd06170">
    <property type="entry name" value="LuxR_C_like"/>
    <property type="match status" value="1"/>
</dbReference>
<gene>
    <name evidence="8" type="ORF">MANAM107_01650</name>
</gene>
<dbReference type="Pfam" id="PF00072">
    <property type="entry name" value="Response_reg"/>
    <property type="match status" value="1"/>
</dbReference>
<evidence type="ECO:0000256" key="2">
    <source>
        <dbReference type="ARBA" id="ARBA00023015"/>
    </source>
</evidence>
<dbReference type="InterPro" id="IPR016032">
    <property type="entry name" value="Sig_transdc_resp-reg_C-effctor"/>
</dbReference>
<evidence type="ECO:0000256" key="5">
    <source>
        <dbReference type="PROSITE-ProRule" id="PRU00169"/>
    </source>
</evidence>
<sequence length="223" mass="23826">MTDPMTASMTDRVRVVIADDQALVRSALRLILEGDADLSVLGEAADGQGALDAARRLRPDVLLLDLHMPGRDGVWACQRIRELAPEVRVLVLTAFDTDRLVSSALRAGAVGFLLKDSSPEQILQAVRSAAHGQRPFSPAVLEQLVTTTAMTAPSRQAPTTLTGREREVAILVAQGLVNSEIAEQLGIGPATVKTHVSALLEKFGVRNRVQLAVVVAQCRLTAP</sequence>
<keyword evidence="4" id="KW-0804">Transcription</keyword>
<evidence type="ECO:0000256" key="1">
    <source>
        <dbReference type="ARBA" id="ARBA00022553"/>
    </source>
</evidence>
<dbReference type="InterPro" id="IPR039420">
    <property type="entry name" value="WalR-like"/>
</dbReference>
<dbReference type="EMBL" id="AP025017">
    <property type="protein sequence ID" value="BDA63331.1"/>
    <property type="molecule type" value="Genomic_DNA"/>
</dbReference>
<organism evidence="8 9">
    <name type="scientific">Actinomyces capricornis</name>
    <dbReference type="NCBI Taxonomy" id="2755559"/>
    <lineage>
        <taxon>Bacteria</taxon>
        <taxon>Bacillati</taxon>
        <taxon>Actinomycetota</taxon>
        <taxon>Actinomycetes</taxon>
        <taxon>Actinomycetales</taxon>
        <taxon>Actinomycetaceae</taxon>
        <taxon>Actinomyces</taxon>
    </lineage>
</organism>
<dbReference type="GO" id="GO:0003677">
    <property type="term" value="F:DNA binding"/>
    <property type="evidence" value="ECO:0007669"/>
    <property type="project" value="UniProtKB-KW"/>
</dbReference>
<proteinExistence type="predicted"/>
<dbReference type="SUPFAM" id="SSF46894">
    <property type="entry name" value="C-terminal effector domain of the bipartite response regulators"/>
    <property type="match status" value="1"/>
</dbReference>
<dbReference type="SUPFAM" id="SSF52172">
    <property type="entry name" value="CheY-like"/>
    <property type="match status" value="1"/>
</dbReference>
<dbReference type="SMART" id="SM00421">
    <property type="entry name" value="HTH_LUXR"/>
    <property type="match status" value="1"/>
</dbReference>
<keyword evidence="3 8" id="KW-0238">DNA-binding</keyword>
<dbReference type="SMART" id="SM00448">
    <property type="entry name" value="REC"/>
    <property type="match status" value="1"/>
</dbReference>
<feature type="modified residue" description="4-aspartylphosphate" evidence="5">
    <location>
        <position position="65"/>
    </location>
</feature>
<reference evidence="8 9" key="1">
    <citation type="submission" date="2021-08" db="EMBL/GenBank/DDBJ databases">
        <title>Whole genome sequence of novel Actinomyces species strain MAS-1.</title>
        <authorList>
            <person name="Saito M."/>
            <person name="Kuwahara N."/>
            <person name="Takizawa T."/>
            <person name="Gotouda H."/>
            <person name="Ochiai T."/>
        </authorList>
    </citation>
    <scope>NUCLEOTIDE SEQUENCE [LARGE SCALE GENOMIC DNA]</scope>
    <source>
        <strain evidence="8 9">MAS-1</strain>
    </source>
</reference>
<evidence type="ECO:0000313" key="9">
    <source>
        <dbReference type="Proteomes" id="UP000824496"/>
    </source>
</evidence>
<dbReference type="InterPro" id="IPR000792">
    <property type="entry name" value="Tscrpt_reg_LuxR_C"/>
</dbReference>
<keyword evidence="9" id="KW-1185">Reference proteome</keyword>
<dbReference type="Proteomes" id="UP000824496">
    <property type="component" value="Chromosome"/>
</dbReference>
<dbReference type="InterPro" id="IPR001789">
    <property type="entry name" value="Sig_transdc_resp-reg_receiver"/>
</dbReference>
<dbReference type="InterPro" id="IPR011006">
    <property type="entry name" value="CheY-like_superfamily"/>
</dbReference>
<keyword evidence="1 5" id="KW-0597">Phosphoprotein</keyword>
<dbReference type="Pfam" id="PF00196">
    <property type="entry name" value="GerE"/>
    <property type="match status" value="1"/>
</dbReference>
<evidence type="ECO:0000259" key="6">
    <source>
        <dbReference type="PROSITE" id="PS50043"/>
    </source>
</evidence>
<dbReference type="PANTHER" id="PTHR43214:SF24">
    <property type="entry name" value="TRANSCRIPTIONAL REGULATORY PROTEIN NARL-RELATED"/>
    <property type="match status" value="1"/>
</dbReference>
<evidence type="ECO:0000259" key="7">
    <source>
        <dbReference type="PROSITE" id="PS50110"/>
    </source>
</evidence>
<protein>
    <submittedName>
        <fullName evidence="8">DNA-binding response regulator</fullName>
    </submittedName>
</protein>
<dbReference type="InterPro" id="IPR058245">
    <property type="entry name" value="NreC/VraR/RcsB-like_REC"/>
</dbReference>
<accession>A0ABN6K160</accession>
<dbReference type="PROSITE" id="PS00622">
    <property type="entry name" value="HTH_LUXR_1"/>
    <property type="match status" value="1"/>
</dbReference>
<dbReference type="PANTHER" id="PTHR43214">
    <property type="entry name" value="TWO-COMPONENT RESPONSE REGULATOR"/>
    <property type="match status" value="1"/>
</dbReference>
<dbReference type="CDD" id="cd17535">
    <property type="entry name" value="REC_NarL-like"/>
    <property type="match status" value="1"/>
</dbReference>
<name>A0ABN6K160_9ACTO</name>